<evidence type="ECO:0000256" key="6">
    <source>
        <dbReference type="ARBA" id="ARBA00022692"/>
    </source>
</evidence>
<dbReference type="GO" id="GO:0008270">
    <property type="term" value="F:zinc ion binding"/>
    <property type="evidence" value="ECO:0007669"/>
    <property type="project" value="UniProtKB-KW"/>
</dbReference>
<dbReference type="InterPro" id="IPR013083">
    <property type="entry name" value="Znf_RING/FYVE/PHD"/>
</dbReference>
<accession>A0A4D6LAJ4</accession>
<dbReference type="OrthoDB" id="8062037at2759"/>
<dbReference type="EMBL" id="CP039347">
    <property type="protein sequence ID" value="QCD85582.1"/>
    <property type="molecule type" value="Genomic_DNA"/>
</dbReference>
<keyword evidence="19" id="KW-1185">Reference proteome</keyword>
<evidence type="ECO:0000256" key="8">
    <source>
        <dbReference type="ARBA" id="ARBA00022771"/>
    </source>
</evidence>
<dbReference type="GO" id="GO:0061630">
    <property type="term" value="F:ubiquitin protein ligase activity"/>
    <property type="evidence" value="ECO:0007669"/>
    <property type="project" value="UniProtKB-EC"/>
</dbReference>
<proteinExistence type="inferred from homology"/>
<dbReference type="GO" id="GO:0016567">
    <property type="term" value="P:protein ubiquitination"/>
    <property type="evidence" value="ECO:0007669"/>
    <property type="project" value="InterPro"/>
</dbReference>
<organism evidence="18 19">
    <name type="scientific">Vigna unguiculata</name>
    <name type="common">Cowpea</name>
    <dbReference type="NCBI Taxonomy" id="3917"/>
    <lineage>
        <taxon>Eukaryota</taxon>
        <taxon>Viridiplantae</taxon>
        <taxon>Streptophyta</taxon>
        <taxon>Embryophyta</taxon>
        <taxon>Tracheophyta</taxon>
        <taxon>Spermatophyta</taxon>
        <taxon>Magnoliopsida</taxon>
        <taxon>eudicotyledons</taxon>
        <taxon>Gunneridae</taxon>
        <taxon>Pentapetalae</taxon>
        <taxon>rosids</taxon>
        <taxon>fabids</taxon>
        <taxon>Fabales</taxon>
        <taxon>Fabaceae</taxon>
        <taxon>Papilionoideae</taxon>
        <taxon>50 kb inversion clade</taxon>
        <taxon>NPAAA clade</taxon>
        <taxon>indigoferoid/millettioid clade</taxon>
        <taxon>Phaseoleae</taxon>
        <taxon>Vigna</taxon>
    </lineage>
</organism>
<dbReference type="GO" id="GO:0016020">
    <property type="term" value="C:membrane"/>
    <property type="evidence" value="ECO:0007669"/>
    <property type="project" value="UniProtKB-SubCell"/>
</dbReference>
<keyword evidence="11 16" id="KW-1133">Transmembrane helix</keyword>
<evidence type="ECO:0000256" key="15">
    <source>
        <dbReference type="SAM" id="MobiDB-lite"/>
    </source>
</evidence>
<feature type="domain" description="RING-type" evidence="17">
    <location>
        <begin position="122"/>
        <end position="164"/>
    </location>
</feature>
<dbReference type="Pfam" id="PF13639">
    <property type="entry name" value="zf-RING_2"/>
    <property type="match status" value="1"/>
</dbReference>
<protein>
    <recommendedName>
        <fullName evidence="4">RING-type E3 ubiquitin transferase</fullName>
        <ecNumber evidence="4">2.3.2.27</ecNumber>
    </recommendedName>
</protein>
<evidence type="ECO:0000256" key="14">
    <source>
        <dbReference type="PROSITE-ProRule" id="PRU00175"/>
    </source>
</evidence>
<evidence type="ECO:0000313" key="18">
    <source>
        <dbReference type="EMBL" id="QCD85582.1"/>
    </source>
</evidence>
<evidence type="ECO:0000256" key="7">
    <source>
        <dbReference type="ARBA" id="ARBA00022723"/>
    </source>
</evidence>
<dbReference type="Gene3D" id="3.30.40.10">
    <property type="entry name" value="Zinc/RING finger domain, C3HC4 (zinc finger)"/>
    <property type="match status" value="1"/>
</dbReference>
<keyword evidence="7" id="KW-0479">Metal-binding</keyword>
<dbReference type="InterPro" id="IPR001841">
    <property type="entry name" value="Znf_RING"/>
</dbReference>
<evidence type="ECO:0000256" key="1">
    <source>
        <dbReference type="ARBA" id="ARBA00000900"/>
    </source>
</evidence>
<evidence type="ECO:0000256" key="4">
    <source>
        <dbReference type="ARBA" id="ARBA00012483"/>
    </source>
</evidence>
<keyword evidence="9" id="KW-0833">Ubl conjugation pathway</keyword>
<dbReference type="CDD" id="cd16461">
    <property type="entry name" value="RING-H2_EL5-like"/>
    <property type="match status" value="1"/>
</dbReference>
<dbReference type="AlphaFoldDB" id="A0A4D6LAJ4"/>
<keyword evidence="5" id="KW-0808">Transferase</keyword>
<gene>
    <name evidence="18" type="ORF">DEO72_LG3g101</name>
</gene>
<comment type="catalytic activity">
    <reaction evidence="1">
        <text>S-ubiquitinyl-[E2 ubiquitin-conjugating enzyme]-L-cysteine + [acceptor protein]-L-lysine = [E2 ubiquitin-conjugating enzyme]-L-cysteine + N(6)-ubiquitinyl-[acceptor protein]-L-lysine.</text>
        <dbReference type="EC" id="2.3.2.27"/>
    </reaction>
</comment>
<comment type="similarity">
    <text evidence="13">Belongs to the RING-type zinc finger family. ATL subfamily.</text>
</comment>
<evidence type="ECO:0000256" key="9">
    <source>
        <dbReference type="ARBA" id="ARBA00022786"/>
    </source>
</evidence>
<sequence length="234" mass="26206">MSEGYSCGCSDSDSSCGCWSTAASAAAATRSEASTELRLYRAFIFCVPIFFTLILLFLFYLFYLRPRTRLHWITNFGLPNNDDDDHNHNAISTVELGLNKELREMLPIIVYKESFSVKDTQCSVCLLDYQSEDRLQQIPACGHTFHMSCIDLWLATHTTCPLCRFSLLTIAKSSTQTSDMQTQSQNNEEAQAVELSESRSTVHTETTVLRNVSGEVAISAPCIDVEGQNEQDNQ</sequence>
<dbReference type="PANTHER" id="PTHR46913:SF23">
    <property type="entry name" value="E3 UBIQUITIN-PROTEIN LIGASE RHA4A-RELATED"/>
    <property type="match status" value="1"/>
</dbReference>
<dbReference type="Gramene" id="Vigun11g001400.1.v1.2">
    <property type="protein sequence ID" value="Vigun11g001400.1.v1.2"/>
    <property type="gene ID" value="Vigun11g001400.v1.2"/>
</dbReference>
<feature type="compositionally biased region" description="Low complexity" evidence="15">
    <location>
        <begin position="176"/>
        <end position="185"/>
    </location>
</feature>
<evidence type="ECO:0000313" key="19">
    <source>
        <dbReference type="Proteomes" id="UP000501690"/>
    </source>
</evidence>
<dbReference type="InterPro" id="IPR044600">
    <property type="entry name" value="ATL1/ATL16-like"/>
</dbReference>
<evidence type="ECO:0000256" key="10">
    <source>
        <dbReference type="ARBA" id="ARBA00022833"/>
    </source>
</evidence>
<keyword evidence="10" id="KW-0862">Zinc</keyword>
<evidence type="ECO:0000256" key="12">
    <source>
        <dbReference type="ARBA" id="ARBA00023136"/>
    </source>
</evidence>
<evidence type="ECO:0000256" key="3">
    <source>
        <dbReference type="ARBA" id="ARBA00004906"/>
    </source>
</evidence>
<evidence type="ECO:0000259" key="17">
    <source>
        <dbReference type="PROSITE" id="PS50089"/>
    </source>
</evidence>
<feature type="region of interest" description="Disordered" evidence="15">
    <location>
        <begin position="176"/>
        <end position="198"/>
    </location>
</feature>
<dbReference type="Proteomes" id="UP000501690">
    <property type="component" value="Linkage Group LG3"/>
</dbReference>
<evidence type="ECO:0000256" key="16">
    <source>
        <dbReference type="SAM" id="Phobius"/>
    </source>
</evidence>
<feature type="transmembrane region" description="Helical" evidence="16">
    <location>
        <begin position="39"/>
        <end position="63"/>
    </location>
</feature>
<keyword evidence="8 14" id="KW-0863">Zinc-finger</keyword>
<dbReference type="PANTHER" id="PTHR46913">
    <property type="entry name" value="RING-H2 FINGER PROTEIN ATL16"/>
    <property type="match status" value="1"/>
</dbReference>
<reference evidence="18 19" key="1">
    <citation type="submission" date="2019-04" db="EMBL/GenBank/DDBJ databases">
        <title>An improved genome assembly and genetic linkage map for asparagus bean, Vigna unguiculata ssp. sesquipedialis.</title>
        <authorList>
            <person name="Xia Q."/>
            <person name="Zhang R."/>
            <person name="Dong Y."/>
        </authorList>
    </citation>
    <scope>NUCLEOTIDE SEQUENCE [LARGE SCALE GENOMIC DNA]</scope>
    <source>
        <tissue evidence="18">Leaf</tissue>
    </source>
</reference>
<keyword evidence="6 16" id="KW-0812">Transmembrane</keyword>
<dbReference type="SUPFAM" id="SSF57850">
    <property type="entry name" value="RING/U-box"/>
    <property type="match status" value="1"/>
</dbReference>
<comment type="subcellular location">
    <subcellularLocation>
        <location evidence="2">Membrane</location>
        <topology evidence="2">Single-pass membrane protein</topology>
    </subcellularLocation>
</comment>
<dbReference type="FunFam" id="3.30.40.10:FF:000503">
    <property type="entry name" value="RING-H2 finger protein ATL7"/>
    <property type="match status" value="1"/>
</dbReference>
<comment type="pathway">
    <text evidence="3">Protein modification; protein ubiquitination.</text>
</comment>
<dbReference type="EC" id="2.3.2.27" evidence="4"/>
<name>A0A4D6LAJ4_VIGUN</name>
<dbReference type="PROSITE" id="PS50089">
    <property type="entry name" value="ZF_RING_2"/>
    <property type="match status" value="1"/>
</dbReference>
<evidence type="ECO:0000256" key="5">
    <source>
        <dbReference type="ARBA" id="ARBA00022679"/>
    </source>
</evidence>
<dbReference type="SMART" id="SM00184">
    <property type="entry name" value="RING"/>
    <property type="match status" value="1"/>
</dbReference>
<keyword evidence="12 16" id="KW-0472">Membrane</keyword>
<evidence type="ECO:0000256" key="2">
    <source>
        <dbReference type="ARBA" id="ARBA00004167"/>
    </source>
</evidence>
<evidence type="ECO:0000256" key="11">
    <source>
        <dbReference type="ARBA" id="ARBA00022989"/>
    </source>
</evidence>
<evidence type="ECO:0000256" key="13">
    <source>
        <dbReference type="ARBA" id="ARBA00024209"/>
    </source>
</evidence>